<dbReference type="Pfam" id="PF01120">
    <property type="entry name" value="Alpha_L_fucos"/>
    <property type="match status" value="1"/>
</dbReference>
<feature type="compositionally biased region" description="Polar residues" evidence="15">
    <location>
        <begin position="552"/>
        <end position="565"/>
    </location>
</feature>
<evidence type="ECO:0000256" key="6">
    <source>
        <dbReference type="ARBA" id="ARBA00022729"/>
    </source>
</evidence>
<proteinExistence type="inferred from homology"/>
<feature type="compositionally biased region" description="Low complexity" evidence="15">
    <location>
        <begin position="817"/>
        <end position="828"/>
    </location>
</feature>
<dbReference type="Gene3D" id="3.40.50.11980">
    <property type="match status" value="1"/>
</dbReference>
<dbReference type="EMBL" id="CAJOBC010001409">
    <property type="protein sequence ID" value="CAF3676938.1"/>
    <property type="molecule type" value="Genomic_DNA"/>
</dbReference>
<dbReference type="InterPro" id="IPR036770">
    <property type="entry name" value="Ankyrin_rpt-contain_sf"/>
</dbReference>
<dbReference type="InterPro" id="IPR021869">
    <property type="entry name" value="RNase_Zc3h12_NYN"/>
</dbReference>
<organism evidence="17 19">
    <name type="scientific">Didymodactylos carnosus</name>
    <dbReference type="NCBI Taxonomy" id="1234261"/>
    <lineage>
        <taxon>Eukaryota</taxon>
        <taxon>Metazoa</taxon>
        <taxon>Spiralia</taxon>
        <taxon>Gnathifera</taxon>
        <taxon>Rotifera</taxon>
        <taxon>Eurotatoria</taxon>
        <taxon>Bdelloidea</taxon>
        <taxon>Philodinida</taxon>
        <taxon>Philodinidae</taxon>
        <taxon>Didymodactylos</taxon>
    </lineage>
</organism>
<evidence type="ECO:0000256" key="4">
    <source>
        <dbReference type="ARBA" id="ARBA00022443"/>
    </source>
</evidence>
<dbReference type="SUPFAM" id="SSF51445">
    <property type="entry name" value="(Trans)glycosidases"/>
    <property type="match status" value="1"/>
</dbReference>
<feature type="region of interest" description="Disordered" evidence="15">
    <location>
        <begin position="1075"/>
        <end position="1113"/>
    </location>
</feature>
<dbReference type="InterPro" id="IPR002110">
    <property type="entry name" value="Ankyrin_rpt"/>
</dbReference>
<evidence type="ECO:0000256" key="2">
    <source>
        <dbReference type="ARBA" id="ARBA00007951"/>
    </source>
</evidence>
<evidence type="ECO:0000256" key="13">
    <source>
        <dbReference type="PROSITE-ProRule" id="PRU00192"/>
    </source>
</evidence>
<dbReference type="PRINTS" id="PR00452">
    <property type="entry name" value="SH3DOMAIN"/>
</dbReference>
<feature type="region of interest" description="Disordered" evidence="15">
    <location>
        <begin position="1143"/>
        <end position="1163"/>
    </location>
</feature>
<evidence type="ECO:0000256" key="1">
    <source>
        <dbReference type="ARBA" id="ARBA00004123"/>
    </source>
</evidence>
<dbReference type="Gene3D" id="1.25.40.20">
    <property type="entry name" value="Ankyrin repeat-containing domain"/>
    <property type="match status" value="1"/>
</dbReference>
<feature type="compositionally biased region" description="Polar residues" evidence="15">
    <location>
        <begin position="579"/>
        <end position="589"/>
    </location>
</feature>
<comment type="similarity">
    <text evidence="2">Belongs to the glycosyl hydrolase 29 family.</text>
</comment>
<evidence type="ECO:0000256" key="7">
    <source>
        <dbReference type="ARBA" id="ARBA00022737"/>
    </source>
</evidence>
<keyword evidence="7" id="KW-0677">Repeat</keyword>
<keyword evidence="6" id="KW-0732">Signal</keyword>
<dbReference type="Pfam" id="PF11977">
    <property type="entry name" value="RNase_Zc3h12a"/>
    <property type="match status" value="1"/>
</dbReference>
<dbReference type="InterPro" id="IPR017853">
    <property type="entry name" value="GH"/>
</dbReference>
<feature type="coiled-coil region" evidence="14">
    <location>
        <begin position="649"/>
        <end position="774"/>
    </location>
</feature>
<evidence type="ECO:0000256" key="9">
    <source>
        <dbReference type="ARBA" id="ARBA00023043"/>
    </source>
</evidence>
<feature type="region of interest" description="Disordered" evidence="15">
    <location>
        <begin position="966"/>
        <end position="1002"/>
    </location>
</feature>
<dbReference type="Proteomes" id="UP000663829">
    <property type="component" value="Unassembled WGS sequence"/>
</dbReference>
<feature type="region of interest" description="Disordered" evidence="15">
    <location>
        <begin position="1537"/>
        <end position="1593"/>
    </location>
</feature>
<keyword evidence="9 12" id="KW-0040">ANK repeat</keyword>
<dbReference type="OrthoDB" id="10038642at2759"/>
<dbReference type="GO" id="GO:0042981">
    <property type="term" value="P:regulation of apoptotic process"/>
    <property type="evidence" value="ECO:0007669"/>
    <property type="project" value="InterPro"/>
</dbReference>
<dbReference type="GO" id="GO:0004560">
    <property type="term" value="F:alpha-L-fucosidase activity"/>
    <property type="evidence" value="ECO:0007669"/>
    <property type="project" value="UniProtKB-EC"/>
</dbReference>
<dbReference type="GO" id="GO:0006915">
    <property type="term" value="P:apoptotic process"/>
    <property type="evidence" value="ECO:0007669"/>
    <property type="project" value="UniProtKB-KW"/>
</dbReference>
<feature type="compositionally biased region" description="Low complexity" evidence="15">
    <location>
        <begin position="903"/>
        <end position="922"/>
    </location>
</feature>
<dbReference type="SMART" id="SM00812">
    <property type="entry name" value="Alpha_L_fucos"/>
    <property type="match status" value="1"/>
</dbReference>
<feature type="compositionally biased region" description="Polar residues" evidence="15">
    <location>
        <begin position="885"/>
        <end position="902"/>
    </location>
</feature>
<dbReference type="SMART" id="SM00326">
    <property type="entry name" value="SH3"/>
    <property type="match status" value="1"/>
</dbReference>
<comment type="caution">
    <text evidence="17">The sequence shown here is derived from an EMBL/GenBank/DDBJ whole genome shotgun (WGS) entry which is preliminary data.</text>
</comment>
<dbReference type="Proteomes" id="UP000681722">
    <property type="component" value="Unassembled WGS sequence"/>
</dbReference>
<evidence type="ECO:0000256" key="15">
    <source>
        <dbReference type="SAM" id="MobiDB-lite"/>
    </source>
</evidence>
<evidence type="ECO:0000256" key="12">
    <source>
        <dbReference type="PROSITE-ProRule" id="PRU00023"/>
    </source>
</evidence>
<dbReference type="GO" id="GO:0002039">
    <property type="term" value="F:p53 binding"/>
    <property type="evidence" value="ECO:0007669"/>
    <property type="project" value="InterPro"/>
</dbReference>
<dbReference type="SUPFAM" id="SSF50044">
    <property type="entry name" value="SH3-domain"/>
    <property type="match status" value="1"/>
</dbReference>
<evidence type="ECO:0000313" key="19">
    <source>
        <dbReference type="Proteomes" id="UP000663829"/>
    </source>
</evidence>
<feature type="region of interest" description="Disordered" evidence="15">
    <location>
        <begin position="885"/>
        <end position="922"/>
    </location>
</feature>
<dbReference type="EMBL" id="CAJNOQ010001409">
    <property type="protein sequence ID" value="CAF0893027.1"/>
    <property type="molecule type" value="Genomic_DNA"/>
</dbReference>
<evidence type="ECO:0000256" key="11">
    <source>
        <dbReference type="ARBA" id="ARBA00023295"/>
    </source>
</evidence>
<evidence type="ECO:0000256" key="8">
    <source>
        <dbReference type="ARBA" id="ARBA00022801"/>
    </source>
</evidence>
<dbReference type="GO" id="GO:0005634">
    <property type="term" value="C:nucleus"/>
    <property type="evidence" value="ECO:0007669"/>
    <property type="project" value="UniProtKB-SubCell"/>
</dbReference>
<feature type="region of interest" description="Disordered" evidence="15">
    <location>
        <begin position="806"/>
        <end position="828"/>
    </location>
</feature>
<dbReference type="InterPro" id="IPR057739">
    <property type="entry name" value="Glyco_hydro_29_N"/>
</dbReference>
<keyword evidence="19" id="KW-1185">Reference proteome</keyword>
<dbReference type="Pfam" id="PF00018">
    <property type="entry name" value="SH3_1"/>
    <property type="match status" value="1"/>
</dbReference>
<feature type="domain" description="SH3" evidence="16">
    <location>
        <begin position="1329"/>
        <end position="1399"/>
    </location>
</feature>
<feature type="compositionally biased region" description="Acidic residues" evidence="15">
    <location>
        <begin position="1545"/>
        <end position="1563"/>
    </location>
</feature>
<dbReference type="SMART" id="SM00248">
    <property type="entry name" value="ANK"/>
    <property type="match status" value="2"/>
</dbReference>
<dbReference type="PANTHER" id="PTHR24131:SF10">
    <property type="entry name" value="ANKYRIN-REPEAT, SH3-DOMAIN, AND PROLINE-RICH-REGION CONTAINING PROTEIN, ISOFORM B"/>
    <property type="match status" value="1"/>
</dbReference>
<feature type="compositionally biased region" description="Polar residues" evidence="15">
    <location>
        <begin position="966"/>
        <end position="981"/>
    </location>
</feature>
<dbReference type="Gene3D" id="3.20.20.80">
    <property type="entry name" value="Glycosidases"/>
    <property type="match status" value="1"/>
</dbReference>
<protein>
    <recommendedName>
        <fullName evidence="3">alpha-L-fucosidase</fullName>
        <ecNumber evidence="3">3.2.1.51</ecNumber>
    </recommendedName>
</protein>
<reference evidence="17" key="1">
    <citation type="submission" date="2021-02" db="EMBL/GenBank/DDBJ databases">
        <authorList>
            <person name="Nowell W R."/>
        </authorList>
    </citation>
    <scope>NUCLEOTIDE SEQUENCE</scope>
</reference>
<dbReference type="PROSITE" id="PS50088">
    <property type="entry name" value="ANK_REPEAT"/>
    <property type="match status" value="2"/>
</dbReference>
<dbReference type="InterPro" id="IPR000933">
    <property type="entry name" value="Glyco_hydro_29"/>
</dbReference>
<feature type="compositionally biased region" description="Low complexity" evidence="15">
    <location>
        <begin position="1144"/>
        <end position="1163"/>
    </location>
</feature>
<dbReference type="Pfam" id="PF12796">
    <property type="entry name" value="Ank_2"/>
    <property type="match status" value="1"/>
</dbReference>
<dbReference type="PANTHER" id="PTHR24131">
    <property type="entry name" value="APOPTOSIS-STIMULATING OF P53 PROTEIN"/>
    <property type="match status" value="1"/>
</dbReference>
<feature type="compositionally biased region" description="Polar residues" evidence="15">
    <location>
        <begin position="806"/>
        <end position="815"/>
    </location>
</feature>
<keyword evidence="8" id="KW-0378">Hydrolase</keyword>
<comment type="subcellular location">
    <subcellularLocation>
        <location evidence="1">Nucleus</location>
    </subcellularLocation>
</comment>
<dbReference type="FunFam" id="1.25.40.20:FF:000008">
    <property type="entry name" value="Apoptosis-stimulating of p53 protein 2 isoform 1"/>
    <property type="match status" value="1"/>
</dbReference>
<dbReference type="InterPro" id="IPR036028">
    <property type="entry name" value="SH3-like_dom_sf"/>
</dbReference>
<dbReference type="Gene3D" id="2.60.120.260">
    <property type="entry name" value="Galactose-binding domain-like"/>
    <property type="match status" value="1"/>
</dbReference>
<feature type="region of interest" description="Disordered" evidence="15">
    <location>
        <begin position="545"/>
        <end position="589"/>
    </location>
</feature>
<keyword evidence="14" id="KW-0175">Coiled coil</keyword>
<evidence type="ECO:0000313" key="17">
    <source>
        <dbReference type="EMBL" id="CAF0893027.1"/>
    </source>
</evidence>
<evidence type="ECO:0000313" key="18">
    <source>
        <dbReference type="EMBL" id="CAF3676938.1"/>
    </source>
</evidence>
<feature type="repeat" description="ANK" evidence="12">
    <location>
        <begin position="1263"/>
        <end position="1295"/>
    </location>
</feature>
<accession>A0A813Z3R6</accession>
<evidence type="ECO:0000256" key="5">
    <source>
        <dbReference type="ARBA" id="ARBA00022703"/>
    </source>
</evidence>
<feature type="compositionally biased region" description="Low complexity" evidence="15">
    <location>
        <begin position="1092"/>
        <end position="1106"/>
    </location>
</feature>
<keyword evidence="11" id="KW-0326">Glycosidase</keyword>
<name>A0A813Z3R6_9BILA</name>
<evidence type="ECO:0000256" key="10">
    <source>
        <dbReference type="ARBA" id="ARBA00023242"/>
    </source>
</evidence>
<evidence type="ECO:0000256" key="14">
    <source>
        <dbReference type="SAM" id="Coils"/>
    </source>
</evidence>
<feature type="repeat" description="ANK" evidence="12">
    <location>
        <begin position="1230"/>
        <end position="1262"/>
    </location>
</feature>
<evidence type="ECO:0000259" key="16">
    <source>
        <dbReference type="PROSITE" id="PS50002"/>
    </source>
</evidence>
<sequence>MYQLVNPTKNHFCEISDHSQLHLSNNYSQKLIKPKTRVSSKTGITIAIPTQDQLQWQQQEIGVLIHFNLATYIDSDGCGDRKLVPPVTLFKPILLNTDNWVQTMTNLGAKYAVLVAKHACGFLLSPSDIQFPLATGEMVPYNYTVDYSPVKGVDILQEFIQSCTKKEIKTGFYYSVVNNNYLNIQNGKVVENDTLSIGQLNITQPTYNTIVLKQLEALWTNYGNLDEIWFDGGYTEELQENITQLLQNLQPHSNIFNGYGLTPNPIRWIGTELGTAPDPTWSTGITNDGGDPSSPYFCPAECDTTLQVNDRWFWGQNVSLRSLTELVEVYHKTVGRNCMLMLDLTPDRNGLIPASYAARYKQLGDYIRSCYGLPVPFSASKASKNTYFQYFNFPVSADRNVLQEEQILGQLIREYRIDIKQVNGAAWTLVANGTSIGNKKIDLWTQPYTLTAVRLIITKSVDRPTLQVCLYHLRDQNRFQPQIIRINEQSTCQQILTQYVQNQKYKLFEVCLGFEREILPNECIFDLISRNQAFEEFKIVVKKPTETRSPHHLSSPTPIQQQQRMRSPINENNSNNNNKTVMSTTQQQNGNFPGFGVDLTLSELQEMAQRQQQQIETNQQLLLAKEQRLKYLKQQEVKQQQFTHESQRLKRLKEHVEQQELKHLRLKQLKTQINEQRNSNSTLATELEILKSIFSEKEHELTQAVSKVDELTKQLDQLRKMKMNTTKEQSHSRNELEKLKQELMVLTIYAYLRKQNIRNKLNEQQSRKIAYQRDLYSQKQVEVSSLDRRIDDLQVRLKKKRTLAANTQDLSSSGIHQRAAQQQNGQQRTYPANTAIVEPYKSSPTSQQSAGYRCAYDTVHETLNNLKIAEIEKRMVQLANSFNTMNGNSTNTTEQLSSPVYRQQQLNNSTSSPTNNSPNKQQQKVCVLGGKLKLRTCVCQPSTHPKIAFASKSEIAATYMARSAPSVPSSSFHLQSPITNDQSSTPSPTLQQPPPLPSALPVITSSSKDAAALLDTSDSGSGALPLGLRLNDDILSVHFNVTNTVKKRHSITETEQSPNTYTPYSLIKYLVPSDQQHQNQSSSLIHVRDDSSSTTTLTDTKISPTTESSKQQRCYENLNEIQTNLHEDTVTITENNIALHENGSLSSSSSSVQSSPPISASTSLTTLTTTTTAIQNLKSLLKTPQTPKNLSRRVMFDPLALLLDAAVVGELDLVMKAAKEVENASQPNDEGLTALHNAVCASNYDCVQFLVEFGCDINFADNDGWTPLHCAASCNNLKMVQFLVEHGACIFATTLRDNETAAEKCEEEEENYVSCSQYLLYIQDNLGLMNDGVVSALYDYESSPLQDEDNSNELTFKDGDQLIILRRGDENESEWWWAKHQQNEQEGYVPRNYLGLYPRVRPGSMASTTINSDSNIYITLCSDDAKAVEQTKQYISSYIHPINKQPIKYSQKHSEILCDKELLNRLMTEYVVHIECDNIKHELLFQSSTLPLLYMAVNAFHETNKSLLSDKDTDIDNILVNLAKQFDNELSASAAKGSLVCSNDQQDDNEEEEEEEEEDEEDQTQIIRSPGAGVQQRDDKNYKPKQPKLKTHIPGAAEPYTVGFEQFVKKNPHHSNKKVERHITNNINDNELVEEIKNSLQGKNLRDVIIDGANVGRTYGNSEFSSKGIKLAVDLFHAYGYPDSKIVVILPPHYMKKDPHNYLNALIRRKIVQPSFHQKIAGKIVRFYDDRLVVDLAVMRRGIILSNDFYRDLLRDSGVAVCQTIKERLLCYRFIGDNLCLPNPVREGGPQLDIFLTKQ</sequence>
<keyword evidence="4 13" id="KW-0728">SH3 domain</keyword>
<dbReference type="PROSITE" id="PS50002">
    <property type="entry name" value="SH3"/>
    <property type="match status" value="1"/>
</dbReference>
<dbReference type="InterPro" id="IPR001452">
    <property type="entry name" value="SH3_domain"/>
</dbReference>
<keyword evidence="5" id="KW-0053">Apoptosis</keyword>
<dbReference type="InterPro" id="IPR047163">
    <property type="entry name" value="ASPP1/2"/>
</dbReference>
<gene>
    <name evidence="17" type="ORF">GPM918_LOCUS8225</name>
    <name evidence="18" type="ORF">SRO942_LOCUS8225</name>
</gene>
<dbReference type="SUPFAM" id="SSF48403">
    <property type="entry name" value="Ankyrin repeat"/>
    <property type="match status" value="1"/>
</dbReference>
<dbReference type="EC" id="3.2.1.51" evidence="3"/>
<keyword evidence="10" id="KW-0539">Nucleus</keyword>
<evidence type="ECO:0000256" key="3">
    <source>
        <dbReference type="ARBA" id="ARBA00012662"/>
    </source>
</evidence>
<feature type="compositionally biased region" description="Polar residues" evidence="15">
    <location>
        <begin position="1075"/>
        <end position="1084"/>
    </location>
</feature>
<dbReference type="PROSITE" id="PS50297">
    <property type="entry name" value="ANK_REP_REGION"/>
    <property type="match status" value="2"/>
</dbReference>
<dbReference type="GO" id="GO:0005975">
    <property type="term" value="P:carbohydrate metabolic process"/>
    <property type="evidence" value="ECO:0007669"/>
    <property type="project" value="InterPro"/>
</dbReference>